<evidence type="ECO:0000256" key="4">
    <source>
        <dbReference type="ARBA" id="ARBA00023163"/>
    </source>
</evidence>
<dbReference type="GO" id="GO:0000981">
    <property type="term" value="F:DNA-binding transcription factor activity, RNA polymerase II-specific"/>
    <property type="evidence" value="ECO:0007669"/>
    <property type="project" value="InterPro"/>
</dbReference>
<dbReference type="Proteomes" id="UP000738349">
    <property type="component" value="Unassembled WGS sequence"/>
</dbReference>
<gene>
    <name evidence="7" type="ORF">EDB81DRAFT_773716</name>
</gene>
<protein>
    <submittedName>
        <fullName evidence="7">Fungal-specific transcription factor domain-containing protein</fullName>
    </submittedName>
</protein>
<evidence type="ECO:0000313" key="8">
    <source>
        <dbReference type="Proteomes" id="UP000738349"/>
    </source>
</evidence>
<proteinExistence type="predicted"/>
<dbReference type="AlphaFoldDB" id="A0A9P9FUR6"/>
<dbReference type="PANTHER" id="PTHR47338:SF4">
    <property type="entry name" value="ZN(II)2CYS6 TRANSCRIPTION FACTOR (EUROFUNG)"/>
    <property type="match status" value="1"/>
</dbReference>
<keyword evidence="5" id="KW-0539">Nucleus</keyword>
<evidence type="ECO:0000259" key="6">
    <source>
        <dbReference type="SMART" id="SM00906"/>
    </source>
</evidence>
<organism evidence="7 8">
    <name type="scientific">Dactylonectria macrodidyma</name>
    <dbReference type="NCBI Taxonomy" id="307937"/>
    <lineage>
        <taxon>Eukaryota</taxon>
        <taxon>Fungi</taxon>
        <taxon>Dikarya</taxon>
        <taxon>Ascomycota</taxon>
        <taxon>Pezizomycotina</taxon>
        <taxon>Sordariomycetes</taxon>
        <taxon>Hypocreomycetidae</taxon>
        <taxon>Hypocreales</taxon>
        <taxon>Nectriaceae</taxon>
        <taxon>Dactylonectria</taxon>
    </lineage>
</organism>
<keyword evidence="3" id="KW-0805">Transcription regulation</keyword>
<evidence type="ECO:0000256" key="2">
    <source>
        <dbReference type="ARBA" id="ARBA00022723"/>
    </source>
</evidence>
<dbReference type="SMART" id="SM00906">
    <property type="entry name" value="Fungal_trans"/>
    <property type="match status" value="1"/>
</dbReference>
<dbReference type="GO" id="GO:0006351">
    <property type="term" value="P:DNA-templated transcription"/>
    <property type="evidence" value="ECO:0007669"/>
    <property type="project" value="InterPro"/>
</dbReference>
<reference evidence="7" key="1">
    <citation type="journal article" date="2021" name="Nat. Commun.">
        <title>Genetic determinants of endophytism in the Arabidopsis root mycobiome.</title>
        <authorList>
            <person name="Mesny F."/>
            <person name="Miyauchi S."/>
            <person name="Thiergart T."/>
            <person name="Pickel B."/>
            <person name="Atanasova L."/>
            <person name="Karlsson M."/>
            <person name="Huettel B."/>
            <person name="Barry K.W."/>
            <person name="Haridas S."/>
            <person name="Chen C."/>
            <person name="Bauer D."/>
            <person name="Andreopoulos W."/>
            <person name="Pangilinan J."/>
            <person name="LaButti K."/>
            <person name="Riley R."/>
            <person name="Lipzen A."/>
            <person name="Clum A."/>
            <person name="Drula E."/>
            <person name="Henrissat B."/>
            <person name="Kohler A."/>
            <person name="Grigoriev I.V."/>
            <person name="Martin F.M."/>
            <person name="Hacquard S."/>
        </authorList>
    </citation>
    <scope>NUCLEOTIDE SEQUENCE</scope>
    <source>
        <strain evidence="7">MPI-CAGE-AT-0147</strain>
    </source>
</reference>
<dbReference type="OrthoDB" id="424974at2759"/>
<evidence type="ECO:0000313" key="7">
    <source>
        <dbReference type="EMBL" id="KAH7176880.1"/>
    </source>
</evidence>
<dbReference type="GO" id="GO:0003677">
    <property type="term" value="F:DNA binding"/>
    <property type="evidence" value="ECO:0007669"/>
    <property type="project" value="InterPro"/>
</dbReference>
<keyword evidence="2" id="KW-0479">Metal-binding</keyword>
<dbReference type="GO" id="GO:0008270">
    <property type="term" value="F:zinc ion binding"/>
    <property type="evidence" value="ECO:0007669"/>
    <property type="project" value="InterPro"/>
</dbReference>
<comment type="subcellular location">
    <subcellularLocation>
        <location evidence="1">Nucleus</location>
    </subcellularLocation>
</comment>
<evidence type="ECO:0000256" key="1">
    <source>
        <dbReference type="ARBA" id="ARBA00004123"/>
    </source>
</evidence>
<dbReference type="EMBL" id="JAGMUV010000001">
    <property type="protein sequence ID" value="KAH7176880.1"/>
    <property type="molecule type" value="Genomic_DNA"/>
</dbReference>
<keyword evidence="4" id="KW-0804">Transcription</keyword>
<feature type="domain" description="Xylanolytic transcriptional activator regulatory" evidence="6">
    <location>
        <begin position="203"/>
        <end position="275"/>
    </location>
</feature>
<dbReference type="GO" id="GO:0005634">
    <property type="term" value="C:nucleus"/>
    <property type="evidence" value="ECO:0007669"/>
    <property type="project" value="UniProtKB-SubCell"/>
</dbReference>
<dbReference type="Pfam" id="PF04082">
    <property type="entry name" value="Fungal_trans"/>
    <property type="match status" value="1"/>
</dbReference>
<sequence>MTHDVDLLERISTIESALRKLSQGSSKLEIESLFTTSFADNHTGLSSPDYAVTDDLSFQAGNDAFSIGNDSAISVTEESTPNEPQFDCVPPSDVLRSLVHTYFSQVHNRPYSFFHRATFEQKLDSGAVPKCLIFAILALAVRFSDAPYFAGRAHEASSAYSRQSWLCVIEDHLSVDDNLDLPVIQTVTLLAIVDYTAGRTSSGWLRLGLAIRLSQDADLISEPPDHLAATEREERRRSFWSIYLVDKLMSCARSRPATISDHDCTLQLPCDEQTFQAQECKQTPTLQEMLDWNADVADPPSHFSLTIATASILARCTRTAHGRTRGKNLPPWDPQSEYTAINASLLLLESHLKGSNASILELVRGGSQGDDVIDEHQIGHLFFAHVLFHLSQCLLNHPFLIRLRLKPIAARAPASFTLRAANLAQDHARQLTSLLATSSGSGVHLDSSFYPYCTAIAAGIHCLALGSQQQSDSVDKYDAQLYFDQSMEALERFEKLWPIAMNMLSKLYELNAQSGAYSYLNDSPGLGDVLDVLSEDFLWSLVDYGKLSRESPKTQAEPASFLSTLPSPCTWATLIDE</sequence>
<comment type="caution">
    <text evidence="7">The sequence shown here is derived from an EMBL/GenBank/DDBJ whole genome shotgun (WGS) entry which is preliminary data.</text>
</comment>
<dbReference type="InterPro" id="IPR007219">
    <property type="entry name" value="XnlR_reg_dom"/>
</dbReference>
<keyword evidence="8" id="KW-1185">Reference proteome</keyword>
<evidence type="ECO:0000256" key="5">
    <source>
        <dbReference type="ARBA" id="ARBA00023242"/>
    </source>
</evidence>
<name>A0A9P9FUR6_9HYPO</name>
<accession>A0A9P9FUR6</accession>
<evidence type="ECO:0000256" key="3">
    <source>
        <dbReference type="ARBA" id="ARBA00023015"/>
    </source>
</evidence>
<dbReference type="InterPro" id="IPR050815">
    <property type="entry name" value="TF_fung"/>
</dbReference>
<dbReference type="CDD" id="cd12148">
    <property type="entry name" value="fungal_TF_MHR"/>
    <property type="match status" value="1"/>
</dbReference>
<dbReference type="PANTHER" id="PTHR47338">
    <property type="entry name" value="ZN(II)2CYS6 TRANSCRIPTION FACTOR (EUROFUNG)-RELATED"/>
    <property type="match status" value="1"/>
</dbReference>